<dbReference type="PANTHER" id="PTHR37809:SF1">
    <property type="entry name" value="RIBOSOMAL PROTEIN S12 METHYLTHIOTRANSFERASE ACCESSORY FACTOR YCAO"/>
    <property type="match status" value="1"/>
</dbReference>
<name>A0A4P6K3L6_KTERU</name>
<dbReference type="InterPro" id="IPR003776">
    <property type="entry name" value="YcaO-like_dom"/>
</dbReference>
<proteinExistence type="predicted"/>
<dbReference type="Pfam" id="PF02624">
    <property type="entry name" value="YcaO"/>
    <property type="match status" value="1"/>
</dbReference>
<keyword evidence="3" id="KW-1185">Reference proteome</keyword>
<dbReference type="Gene3D" id="3.30.40.250">
    <property type="match status" value="1"/>
</dbReference>
<sequence>MCSLPILPPRILERKCNSSVAQYSSHAPLQLHFERKAFDAMQTKTNTPTVSIEIFSPSSSDETLSLLKQYLTKHLFLLAESLPPAVSLVVDLGVLDGKRSPDERAQWYRKYQQENIFIYPLCMDRSKVIFGPLYHPLSGGPCPLCLEQAWITARKSELLEWDDVQQRLVFGRYSALTPFALEAVLAMLLAVCPADVLKRAQPQVSQLDLETLSAETYGFIPGASCPLCSVSKLDTRETAMLCLSSRPKKALSEYHLKAVSEYSFPETALVNPISGLLGTESYSNYTHTIDTCIYGRTVADDLRGARHITFANHGTSYQLRTAFLEGLERLAWARPTCQKTTVFDSYQNVQAEAVHPAEMGLYQPEIYHNSSIYTPFKEDLIIPWVWGYSFRKAGPILVPKSLAYVYRDNFPFVVSDTSSGCATGGAPEEAILFGLMELIERDGFLLSWYTKTAPRRVDLEHCNDRALQHMLDRYDRIGYDIHILDTRFDMQFPSVAAIAVLRDTHLTRPEDDPERIRPMFGVGGGASFSPEKAILSALAEVGFWVHNTRVDHHMHEILAMIQDYGKVRMVSDHALLYSVPETASKAAFLYQNPTLCPFDECYAEWLTNRPQSLDLRDDLLYCVKLILDKGMDVIAVDLTSPEQEHMGLKTFKVIVPGLLPIEFSGKRVRVHDLPRLKTAPRAAGYLSKDFDLANFNSDPHPFA</sequence>
<evidence type="ECO:0000313" key="3">
    <source>
        <dbReference type="Proteomes" id="UP000290365"/>
    </source>
</evidence>
<feature type="domain" description="YcaO" evidence="1">
    <location>
        <begin position="305"/>
        <end position="703"/>
    </location>
</feature>
<evidence type="ECO:0000313" key="2">
    <source>
        <dbReference type="EMBL" id="QBD82858.1"/>
    </source>
</evidence>
<accession>A0A4P6K3L6</accession>
<dbReference type="Gene3D" id="3.30.160.660">
    <property type="match status" value="1"/>
</dbReference>
<dbReference type="InterPro" id="IPR022291">
    <property type="entry name" value="Bacteriocin_synth_cyclodeHase"/>
</dbReference>
<dbReference type="AlphaFoldDB" id="A0A4P6K3L6"/>
<dbReference type="PANTHER" id="PTHR37809">
    <property type="entry name" value="RIBOSOMAL PROTEIN S12 METHYLTHIOTRANSFERASE ACCESSORY FACTOR YCAO"/>
    <property type="match status" value="1"/>
</dbReference>
<organism evidence="2 3">
    <name type="scientific">Ktedonosporobacter rubrisoli</name>
    <dbReference type="NCBI Taxonomy" id="2509675"/>
    <lineage>
        <taxon>Bacteria</taxon>
        <taxon>Bacillati</taxon>
        <taxon>Chloroflexota</taxon>
        <taxon>Ktedonobacteria</taxon>
        <taxon>Ktedonobacterales</taxon>
        <taxon>Ktedonosporobacteraceae</taxon>
        <taxon>Ktedonosporobacter</taxon>
    </lineage>
</organism>
<dbReference type="NCBIfam" id="TIGR03604">
    <property type="entry name" value="TOMM_cyclo_SagD"/>
    <property type="match status" value="1"/>
</dbReference>
<reference evidence="2 3" key="1">
    <citation type="submission" date="2019-01" db="EMBL/GenBank/DDBJ databases">
        <title>Ktedonosporobacter rubrisoli SCAWS-G2.</title>
        <authorList>
            <person name="Huang Y."/>
            <person name="Yan B."/>
        </authorList>
    </citation>
    <scope>NUCLEOTIDE SEQUENCE [LARGE SCALE GENOMIC DNA]</scope>
    <source>
        <strain evidence="2 3">SCAWS-G2</strain>
    </source>
</reference>
<evidence type="ECO:0000259" key="1">
    <source>
        <dbReference type="PROSITE" id="PS51664"/>
    </source>
</evidence>
<dbReference type="Proteomes" id="UP000290365">
    <property type="component" value="Chromosome"/>
</dbReference>
<dbReference type="OrthoDB" id="2379922at2"/>
<dbReference type="KEGG" id="kbs:EPA93_45610"/>
<dbReference type="Gene3D" id="3.30.1330.230">
    <property type="match status" value="1"/>
</dbReference>
<dbReference type="PROSITE" id="PS51664">
    <property type="entry name" value="YCAO"/>
    <property type="match status" value="1"/>
</dbReference>
<dbReference type="EMBL" id="CP035758">
    <property type="protein sequence ID" value="QBD82858.1"/>
    <property type="molecule type" value="Genomic_DNA"/>
</dbReference>
<protein>
    <submittedName>
        <fullName evidence="2">Cyclodehydratase</fullName>
    </submittedName>
</protein>
<gene>
    <name evidence="2" type="ORF">EPA93_45610</name>
</gene>
<dbReference type="InterPro" id="IPR027624">
    <property type="entry name" value="TOMM_cyclo_SagD"/>
</dbReference>
<dbReference type="NCBIfam" id="TIGR03882">
    <property type="entry name" value="cyclo_dehyd_2"/>
    <property type="match status" value="1"/>
</dbReference>
<dbReference type="Gene3D" id="3.40.50.720">
    <property type="entry name" value="NAD(P)-binding Rossmann-like Domain"/>
    <property type="match status" value="1"/>
</dbReference>